<evidence type="ECO:0000259" key="8">
    <source>
        <dbReference type="PROSITE" id="PS50110"/>
    </source>
</evidence>
<dbReference type="InterPro" id="IPR001867">
    <property type="entry name" value="OmpR/PhoB-type_DNA-bd"/>
</dbReference>
<dbReference type="FunFam" id="3.40.50.2300:FF:000001">
    <property type="entry name" value="DNA-binding response regulator PhoB"/>
    <property type="match status" value="1"/>
</dbReference>
<dbReference type="InterPro" id="IPR036388">
    <property type="entry name" value="WH-like_DNA-bd_sf"/>
</dbReference>
<dbReference type="AlphaFoldDB" id="A0AA41YU29"/>
<dbReference type="Proteomes" id="UP001165667">
    <property type="component" value="Unassembled WGS sequence"/>
</dbReference>
<dbReference type="CDD" id="cd00383">
    <property type="entry name" value="trans_reg_C"/>
    <property type="match status" value="1"/>
</dbReference>
<keyword evidence="1 6" id="KW-0597">Phosphoprotein</keyword>
<dbReference type="GO" id="GO:0032993">
    <property type="term" value="C:protein-DNA complex"/>
    <property type="evidence" value="ECO:0007669"/>
    <property type="project" value="TreeGrafter"/>
</dbReference>
<dbReference type="CDD" id="cd17574">
    <property type="entry name" value="REC_OmpR"/>
    <property type="match status" value="1"/>
</dbReference>
<evidence type="ECO:0000256" key="3">
    <source>
        <dbReference type="ARBA" id="ARBA00023015"/>
    </source>
</evidence>
<keyword evidence="5" id="KW-0804">Transcription</keyword>
<dbReference type="RefSeq" id="WP_282583375.1">
    <property type="nucleotide sequence ID" value="NZ_JAMOIM010000001.1"/>
</dbReference>
<dbReference type="Gene3D" id="6.10.250.690">
    <property type="match status" value="1"/>
</dbReference>
<keyword evidence="3" id="KW-0805">Transcription regulation</keyword>
<dbReference type="SMART" id="SM00448">
    <property type="entry name" value="REC"/>
    <property type="match status" value="1"/>
</dbReference>
<dbReference type="GO" id="GO:0000976">
    <property type="term" value="F:transcription cis-regulatory region binding"/>
    <property type="evidence" value="ECO:0007669"/>
    <property type="project" value="TreeGrafter"/>
</dbReference>
<accession>A0AA41YU29</accession>
<gene>
    <name evidence="10" type="ORF">M8523_03290</name>
</gene>
<feature type="domain" description="Response regulatory" evidence="8">
    <location>
        <begin position="21"/>
        <end position="134"/>
    </location>
</feature>
<protein>
    <submittedName>
        <fullName evidence="10">Response regulator transcription factor</fullName>
    </submittedName>
</protein>
<evidence type="ECO:0000313" key="10">
    <source>
        <dbReference type="EMBL" id="MCW6507042.1"/>
    </source>
</evidence>
<evidence type="ECO:0000256" key="4">
    <source>
        <dbReference type="ARBA" id="ARBA00023125"/>
    </source>
</evidence>
<evidence type="ECO:0000256" key="2">
    <source>
        <dbReference type="ARBA" id="ARBA00023012"/>
    </source>
</evidence>
<dbReference type="SUPFAM" id="SSF52172">
    <property type="entry name" value="CheY-like"/>
    <property type="match status" value="1"/>
</dbReference>
<organism evidence="10 11">
    <name type="scientific">Lichenifustis flavocetrariae</name>
    <dbReference type="NCBI Taxonomy" id="2949735"/>
    <lineage>
        <taxon>Bacteria</taxon>
        <taxon>Pseudomonadati</taxon>
        <taxon>Pseudomonadota</taxon>
        <taxon>Alphaproteobacteria</taxon>
        <taxon>Hyphomicrobiales</taxon>
        <taxon>Lichenihabitantaceae</taxon>
        <taxon>Lichenifustis</taxon>
    </lineage>
</organism>
<dbReference type="GO" id="GO:0006355">
    <property type="term" value="P:regulation of DNA-templated transcription"/>
    <property type="evidence" value="ECO:0007669"/>
    <property type="project" value="InterPro"/>
</dbReference>
<feature type="domain" description="OmpR/PhoB-type" evidence="9">
    <location>
        <begin position="146"/>
        <end position="241"/>
    </location>
</feature>
<evidence type="ECO:0000256" key="7">
    <source>
        <dbReference type="PROSITE-ProRule" id="PRU01091"/>
    </source>
</evidence>
<dbReference type="GO" id="GO:0005829">
    <property type="term" value="C:cytosol"/>
    <property type="evidence" value="ECO:0007669"/>
    <property type="project" value="TreeGrafter"/>
</dbReference>
<name>A0AA41YU29_9HYPH</name>
<evidence type="ECO:0000256" key="5">
    <source>
        <dbReference type="ARBA" id="ARBA00023163"/>
    </source>
</evidence>
<evidence type="ECO:0000259" key="9">
    <source>
        <dbReference type="PROSITE" id="PS51755"/>
    </source>
</evidence>
<dbReference type="InterPro" id="IPR001789">
    <property type="entry name" value="Sig_transdc_resp-reg_receiver"/>
</dbReference>
<dbReference type="GO" id="GO:0000156">
    <property type="term" value="F:phosphorelay response regulator activity"/>
    <property type="evidence" value="ECO:0007669"/>
    <property type="project" value="TreeGrafter"/>
</dbReference>
<dbReference type="Gene3D" id="1.10.10.10">
    <property type="entry name" value="Winged helix-like DNA-binding domain superfamily/Winged helix DNA-binding domain"/>
    <property type="match status" value="1"/>
</dbReference>
<dbReference type="Pfam" id="PF00072">
    <property type="entry name" value="Response_reg"/>
    <property type="match status" value="1"/>
</dbReference>
<evidence type="ECO:0000256" key="6">
    <source>
        <dbReference type="PROSITE-ProRule" id="PRU00169"/>
    </source>
</evidence>
<proteinExistence type="predicted"/>
<dbReference type="InterPro" id="IPR011006">
    <property type="entry name" value="CheY-like_superfamily"/>
</dbReference>
<dbReference type="InterPro" id="IPR039420">
    <property type="entry name" value="WalR-like"/>
</dbReference>
<sequence>MSERGGDLDVTAAGLKDDAPHLLLVDDDRRIRELLARFVAKDGYRVTLASNADEAKSHLKHFAFDLIVLDAMMPGQNGFDFATELRRSSDVPILMLTARADADDRVRGFEAGADDYLTKPYEPRELLLRIASILRRSVPRVAKTDQPMVHFGDFSFQVDRGELRQDDTLVRITERERDILAVLAAARGETVSRETLAGSAGPANERTIDVQINRLRRKIEADPAEPVHLQTVRGVGYRLVVNS</sequence>
<keyword evidence="2" id="KW-0902">Two-component regulatory system</keyword>
<comment type="caution">
    <text evidence="10">The sequence shown here is derived from an EMBL/GenBank/DDBJ whole genome shotgun (WGS) entry which is preliminary data.</text>
</comment>
<feature type="modified residue" description="4-aspartylphosphate" evidence="6">
    <location>
        <position position="70"/>
    </location>
</feature>
<dbReference type="Pfam" id="PF00486">
    <property type="entry name" value="Trans_reg_C"/>
    <property type="match status" value="1"/>
</dbReference>
<dbReference type="EMBL" id="JAMOIM010000001">
    <property type="protein sequence ID" value="MCW6507042.1"/>
    <property type="molecule type" value="Genomic_DNA"/>
</dbReference>
<feature type="DNA-binding region" description="OmpR/PhoB-type" evidence="7">
    <location>
        <begin position="146"/>
        <end position="241"/>
    </location>
</feature>
<dbReference type="PROSITE" id="PS50110">
    <property type="entry name" value="RESPONSE_REGULATORY"/>
    <property type="match status" value="1"/>
</dbReference>
<dbReference type="PANTHER" id="PTHR48111:SF4">
    <property type="entry name" value="DNA-BINDING DUAL TRANSCRIPTIONAL REGULATOR OMPR"/>
    <property type="match status" value="1"/>
</dbReference>
<dbReference type="SMART" id="SM00862">
    <property type="entry name" value="Trans_reg_C"/>
    <property type="match status" value="1"/>
</dbReference>
<dbReference type="PANTHER" id="PTHR48111">
    <property type="entry name" value="REGULATOR OF RPOS"/>
    <property type="match status" value="1"/>
</dbReference>
<evidence type="ECO:0000256" key="1">
    <source>
        <dbReference type="ARBA" id="ARBA00022553"/>
    </source>
</evidence>
<keyword evidence="11" id="KW-1185">Reference proteome</keyword>
<evidence type="ECO:0000313" key="11">
    <source>
        <dbReference type="Proteomes" id="UP001165667"/>
    </source>
</evidence>
<dbReference type="Gene3D" id="3.40.50.2300">
    <property type="match status" value="1"/>
</dbReference>
<keyword evidence="4 7" id="KW-0238">DNA-binding</keyword>
<reference evidence="10" key="1">
    <citation type="submission" date="2022-05" db="EMBL/GenBank/DDBJ databases">
        <authorList>
            <person name="Pankratov T."/>
        </authorList>
    </citation>
    <scope>NUCLEOTIDE SEQUENCE</scope>
    <source>
        <strain evidence="10">BP6-180914</strain>
    </source>
</reference>
<dbReference type="PROSITE" id="PS51755">
    <property type="entry name" value="OMPR_PHOB"/>
    <property type="match status" value="1"/>
</dbReference>